<dbReference type="InterPro" id="IPR022761">
    <property type="entry name" value="Fumarate_lyase_N"/>
</dbReference>
<evidence type="ECO:0000256" key="4">
    <source>
        <dbReference type="ARBA" id="ARBA00023239"/>
    </source>
</evidence>
<protein>
    <submittedName>
        <fullName evidence="9">Adenylosuccinate lyase</fullName>
        <ecNumber evidence="9">4.3.2.2</ecNumber>
    </submittedName>
</protein>
<evidence type="ECO:0000259" key="7">
    <source>
        <dbReference type="Pfam" id="PF00206"/>
    </source>
</evidence>
<dbReference type="Gene3D" id="1.20.200.10">
    <property type="entry name" value="Fumarase/aspartase (Central domain)"/>
    <property type="match status" value="1"/>
</dbReference>
<dbReference type="InterPro" id="IPR020557">
    <property type="entry name" value="Fumarate_lyase_CS"/>
</dbReference>
<evidence type="ECO:0000256" key="6">
    <source>
        <dbReference type="SAM" id="MobiDB-lite"/>
    </source>
</evidence>
<dbReference type="InterPro" id="IPR013539">
    <property type="entry name" value="PurB_C"/>
</dbReference>
<dbReference type="InterPro" id="IPR000362">
    <property type="entry name" value="Fumarate_lyase_fam"/>
</dbReference>
<gene>
    <name evidence="9" type="ORF">BMERY_1006</name>
</gene>
<comment type="caution">
    <text evidence="9">The sequence shown here is derived from an EMBL/GenBank/DDBJ whole genome shotgun (WGS) entry which is preliminary data.</text>
</comment>
<dbReference type="EC" id="4.3.2.2" evidence="9"/>
<evidence type="ECO:0000313" key="10">
    <source>
        <dbReference type="Proteomes" id="UP000029060"/>
    </source>
</evidence>
<evidence type="ECO:0000313" key="9">
    <source>
        <dbReference type="EMBL" id="KFI71499.1"/>
    </source>
</evidence>
<accession>A0A087BKE9</accession>
<dbReference type="PRINTS" id="PR00149">
    <property type="entry name" value="FUMRATELYASE"/>
</dbReference>
<proteinExistence type="predicted"/>
<dbReference type="EMBL" id="JGZC01000001">
    <property type="protein sequence ID" value="KFI71499.1"/>
    <property type="molecule type" value="Genomic_DNA"/>
</dbReference>
<dbReference type="eggNOG" id="COG0015">
    <property type="taxonomic scope" value="Bacteria"/>
</dbReference>
<comment type="function">
    <text evidence="5">Catalyzes two reactions in de novo purine nucleotide biosynthesis. Catalyzes the breakdown of 5-aminoimidazole- (N-succinylocarboxamide) ribotide (SAICAR or 2-[5-amino-1-(5-phospho-beta-D-ribosyl)imidazole-4-carboxamido]succinate) to 5-aminoimidazole-4-carboxamide ribotide (AICAR or 5-amino-1-(5-phospho-beta-D-ribosyl)imidazole-4-carboxamide) and fumarate, and of adenylosuccinate (ADS or N(6)-(1,2-dicarboxyethyl)-AMP) to adenosine monophosphate (AMP) and fumarate.</text>
</comment>
<feature type="region of interest" description="Disordered" evidence="6">
    <location>
        <begin position="491"/>
        <end position="521"/>
    </location>
</feature>
<name>A0A087BKE9_9BIFI</name>
<dbReference type="Gene3D" id="1.10.275.10">
    <property type="entry name" value="Fumarase/aspartase (N-terminal domain)"/>
    <property type="match status" value="1"/>
</dbReference>
<dbReference type="GO" id="GO:0004018">
    <property type="term" value="F:N6-(1,2-dicarboxyethyl)AMP AMP-lyase (fumarate-forming) activity"/>
    <property type="evidence" value="ECO:0007669"/>
    <property type="project" value="InterPro"/>
</dbReference>
<dbReference type="PANTHER" id="PTHR43411">
    <property type="entry name" value="ADENYLOSUCCINATE LYASE"/>
    <property type="match status" value="1"/>
</dbReference>
<dbReference type="NCBIfam" id="NF006764">
    <property type="entry name" value="PRK09285.1"/>
    <property type="match status" value="1"/>
</dbReference>
<evidence type="ECO:0000259" key="8">
    <source>
        <dbReference type="Pfam" id="PF08328"/>
    </source>
</evidence>
<reference evidence="9 10" key="1">
    <citation type="submission" date="2014-03" db="EMBL/GenBank/DDBJ databases">
        <title>Genomics of Bifidobacteria.</title>
        <authorList>
            <person name="Ventura M."/>
            <person name="Milani C."/>
            <person name="Lugli G.A."/>
        </authorList>
    </citation>
    <scope>NUCLEOTIDE SEQUENCE [LARGE SCALE GENOMIC DNA]</scope>
    <source>
        <strain evidence="9 10">LMG 11341</strain>
    </source>
</reference>
<feature type="domain" description="Fumarate lyase N-terminal" evidence="7">
    <location>
        <begin position="17"/>
        <end position="326"/>
    </location>
</feature>
<dbReference type="InterPro" id="IPR008948">
    <property type="entry name" value="L-Aspartase-like"/>
</dbReference>
<comment type="pathway">
    <text evidence="1">Purine metabolism; IMP biosynthesis via de novo pathway; 5-amino-1-(5-phospho-D-ribosyl)imidazole-4-carboxamide from 5-amino-1-(5-phospho-D-ribosyl)imidazole-4-carboxylate: step 2/2.</text>
</comment>
<comment type="pathway">
    <text evidence="2">Purine metabolism; AMP biosynthesis via de novo pathway; AMP from IMP: step 2/2.</text>
</comment>
<organism evidence="9 10">
    <name type="scientific">Bifidobacterium merycicum</name>
    <dbReference type="NCBI Taxonomy" id="78345"/>
    <lineage>
        <taxon>Bacteria</taxon>
        <taxon>Bacillati</taxon>
        <taxon>Actinomycetota</taxon>
        <taxon>Actinomycetes</taxon>
        <taxon>Bifidobacteriales</taxon>
        <taxon>Bifidobacteriaceae</taxon>
        <taxon>Bifidobacterium</taxon>
    </lineage>
</organism>
<dbReference type="STRING" id="78345.BMERY_1006"/>
<dbReference type="PROSITE" id="PS00163">
    <property type="entry name" value="FUMARATE_LYASES"/>
    <property type="match status" value="1"/>
</dbReference>
<dbReference type="Pfam" id="PF00206">
    <property type="entry name" value="Lyase_1"/>
    <property type="match status" value="1"/>
</dbReference>
<dbReference type="InterPro" id="IPR024083">
    <property type="entry name" value="Fumarase/histidase_N"/>
</dbReference>
<feature type="domain" description="Adenylosuccinate lyase PurB C-terminal" evidence="8">
    <location>
        <begin position="347"/>
        <end position="464"/>
    </location>
</feature>
<dbReference type="Proteomes" id="UP000029060">
    <property type="component" value="Unassembled WGS sequence"/>
</dbReference>
<dbReference type="Pfam" id="PF08328">
    <property type="entry name" value="ASL_C"/>
    <property type="match status" value="1"/>
</dbReference>
<dbReference type="InterPro" id="IPR047136">
    <property type="entry name" value="PurB_bact"/>
</dbReference>
<evidence type="ECO:0000256" key="5">
    <source>
        <dbReference type="ARBA" id="ARBA00025012"/>
    </source>
</evidence>
<keyword evidence="4 9" id="KW-0456">Lyase</keyword>
<dbReference type="PANTHER" id="PTHR43411:SF1">
    <property type="entry name" value="ADENYLOSUCCINATE LYASE"/>
    <property type="match status" value="1"/>
</dbReference>
<sequence length="521" mass="58091">MNLTDISPAVALTPLDGRYRNATAPLVEYLSEPALNRERMRVEVEWMILLANGFEGNGNRPVVDGVTPFTEAEQAYLRAIPENFGAEGIARHAAHEAITHHDVKAVEYYIDDFIDEAPAELTNINDRLKTLVHFACTSEDINNLSTARCVKNAMEHVWTPAFKEIIDHLAGKAEEYKDKALLSLTHGQPATPTTLGKELAVYVYRLNRQLKHIEQQEYLGKINGATGTFGAHLAACPDVDWIAVSREFVENRMGLTWNPLTTQIESHDWQAELYSTVSHANRIMHNLCVDVWMYISRGVFAQIPVKGATGSSTMPHKVNPIRFENAEANFEISCSLLDTLSATLVESRWQRDLTDSTTQRNIGSALGYSQLALYNLMGGLKSIHPNDYAIEHELDTNWEVLGEPIQTAMRACELKGLPGMEKPYEKVKELMRGHEISKEAVEHFIDEQSFDDETAARLKALTPRDLHRMGRQAGRLRPLNRTLRLPMPVTPQGAAGIGNPHSWASRAAPARDPTAGTARNA</sequence>
<dbReference type="Gene3D" id="1.10.40.30">
    <property type="entry name" value="Fumarase/aspartase (C-terminal domain)"/>
    <property type="match status" value="1"/>
</dbReference>
<evidence type="ECO:0000256" key="3">
    <source>
        <dbReference type="ARBA" id="ARBA00022755"/>
    </source>
</evidence>
<dbReference type="GO" id="GO:0006188">
    <property type="term" value="P:IMP biosynthetic process"/>
    <property type="evidence" value="ECO:0007669"/>
    <property type="project" value="InterPro"/>
</dbReference>
<dbReference type="AlphaFoldDB" id="A0A087BKE9"/>
<keyword evidence="3" id="KW-0658">Purine biosynthesis</keyword>
<dbReference type="SUPFAM" id="SSF48557">
    <property type="entry name" value="L-aspartase-like"/>
    <property type="match status" value="1"/>
</dbReference>
<evidence type="ECO:0000256" key="2">
    <source>
        <dbReference type="ARBA" id="ARBA00004734"/>
    </source>
</evidence>
<evidence type="ECO:0000256" key="1">
    <source>
        <dbReference type="ARBA" id="ARBA00004706"/>
    </source>
</evidence>
<keyword evidence="10" id="KW-1185">Reference proteome</keyword>